<dbReference type="EMBL" id="HBGG01006730">
    <property type="protein sequence ID" value="CAD9201077.1"/>
    <property type="molecule type" value="Transcribed_RNA"/>
</dbReference>
<evidence type="ECO:0000256" key="1">
    <source>
        <dbReference type="SAM" id="MobiDB-lite"/>
    </source>
</evidence>
<accession>A0A7S1X0K4</accession>
<dbReference type="AlphaFoldDB" id="A0A7S1X0K4"/>
<organism evidence="2">
    <name type="scientific">Tetraselmis chuii</name>
    <dbReference type="NCBI Taxonomy" id="63592"/>
    <lineage>
        <taxon>Eukaryota</taxon>
        <taxon>Viridiplantae</taxon>
        <taxon>Chlorophyta</taxon>
        <taxon>core chlorophytes</taxon>
        <taxon>Chlorodendrophyceae</taxon>
        <taxon>Chlorodendrales</taxon>
        <taxon>Chlorodendraceae</taxon>
        <taxon>Tetraselmis</taxon>
    </lineage>
</organism>
<dbReference type="SUPFAM" id="SSF53448">
    <property type="entry name" value="Nucleotide-diphospho-sugar transferases"/>
    <property type="match status" value="1"/>
</dbReference>
<name>A0A7S1X0K4_9CHLO</name>
<evidence type="ECO:0000313" key="2">
    <source>
        <dbReference type="EMBL" id="CAD9201077.1"/>
    </source>
</evidence>
<proteinExistence type="predicted"/>
<feature type="region of interest" description="Disordered" evidence="1">
    <location>
        <begin position="80"/>
        <end position="99"/>
    </location>
</feature>
<reference evidence="2" key="1">
    <citation type="submission" date="2021-01" db="EMBL/GenBank/DDBJ databases">
        <authorList>
            <person name="Corre E."/>
            <person name="Pelletier E."/>
            <person name="Niang G."/>
            <person name="Scheremetjew M."/>
            <person name="Finn R."/>
            <person name="Kale V."/>
            <person name="Holt S."/>
            <person name="Cochrane G."/>
            <person name="Meng A."/>
            <person name="Brown T."/>
            <person name="Cohen L."/>
        </authorList>
    </citation>
    <scope>NUCLEOTIDE SEQUENCE</scope>
    <source>
        <strain evidence="2">PLY429</strain>
    </source>
</reference>
<dbReference type="InterPro" id="IPR029044">
    <property type="entry name" value="Nucleotide-diphossugar_trans"/>
</dbReference>
<protein>
    <submittedName>
        <fullName evidence="2">Uncharacterized protein</fullName>
    </submittedName>
</protein>
<gene>
    <name evidence="2" type="ORF">TCHU04912_LOCUS3310</name>
</gene>
<sequence length="395" mass="43388">MRSDTRRGTTHDTLILVAAVALSAFLLGYIQGEAPRVPRLQGGTGRGAAVSPQLQVADVEGRRLVEGRQAVARAPGIVRSAGQAGEPQPEGAGHQAAHSTRHTTWIPKNEHHDHIDSSFLRGKGNEKAPNAEFGSGLMGRKKPQVAICLGYTTRTKKKALQGVYGVKGQSPLFNHLIPSLCNTMSAGFVYSMWLGYDHDDPILSILGAADLMAKAIQETATAMGCSLETHLIRMDYGGNPTWAQNDAILAAHKAGVDYFYRVNDDSVMSSQQWTEKFVAALAVMNPPNVGVVGPAHKGGNTNILTYDFTSRKHVEIFGFHYPRAFKTWWGDDWITLVYKPNNMKKLSDVKLDHKLEDIRYTVGQDMAKLGALQREVDLHKATLQKYIQTHPRGLR</sequence>